<evidence type="ECO:0000313" key="1">
    <source>
        <dbReference type="EMBL" id="CAG8851387.1"/>
    </source>
</evidence>
<dbReference type="EMBL" id="CAJVQB010105794">
    <property type="protein sequence ID" value="CAG8851387.1"/>
    <property type="molecule type" value="Genomic_DNA"/>
</dbReference>
<feature type="non-terminal residue" evidence="1">
    <location>
        <position position="1"/>
    </location>
</feature>
<keyword evidence="2" id="KW-1185">Reference proteome</keyword>
<comment type="caution">
    <text evidence="1">The sequence shown here is derived from an EMBL/GenBank/DDBJ whole genome shotgun (WGS) entry which is preliminary data.</text>
</comment>
<reference evidence="1 2" key="1">
    <citation type="submission" date="2021-06" db="EMBL/GenBank/DDBJ databases">
        <authorList>
            <person name="Kallberg Y."/>
            <person name="Tangrot J."/>
            <person name="Rosling A."/>
        </authorList>
    </citation>
    <scope>NUCLEOTIDE SEQUENCE [LARGE SCALE GENOMIC DNA]</scope>
    <source>
        <strain evidence="1 2">120-4 pot B 10/14</strain>
    </source>
</reference>
<protein>
    <submittedName>
        <fullName evidence="1">15048_t:CDS:1</fullName>
    </submittedName>
</protein>
<evidence type="ECO:0000313" key="2">
    <source>
        <dbReference type="Proteomes" id="UP000789901"/>
    </source>
</evidence>
<feature type="non-terminal residue" evidence="1">
    <location>
        <position position="47"/>
    </location>
</feature>
<proteinExistence type="predicted"/>
<accession>A0ABN7XCY5</accession>
<sequence>NKLLTVDEWKVFQNMFEESRFEVYEIELTEREYNRYCHVKETGDIER</sequence>
<dbReference type="Proteomes" id="UP000789901">
    <property type="component" value="Unassembled WGS sequence"/>
</dbReference>
<name>A0ABN7XCY5_GIGMA</name>
<gene>
    <name evidence="1" type="ORF">GMARGA_LOCUS40715</name>
</gene>
<organism evidence="1 2">
    <name type="scientific">Gigaspora margarita</name>
    <dbReference type="NCBI Taxonomy" id="4874"/>
    <lineage>
        <taxon>Eukaryota</taxon>
        <taxon>Fungi</taxon>
        <taxon>Fungi incertae sedis</taxon>
        <taxon>Mucoromycota</taxon>
        <taxon>Glomeromycotina</taxon>
        <taxon>Glomeromycetes</taxon>
        <taxon>Diversisporales</taxon>
        <taxon>Gigasporaceae</taxon>
        <taxon>Gigaspora</taxon>
    </lineage>
</organism>